<evidence type="ECO:0000256" key="12">
    <source>
        <dbReference type="RuleBase" id="RU004208"/>
    </source>
</evidence>
<dbReference type="PROSITE" id="PS00194">
    <property type="entry name" value="THIOREDOXIN_1"/>
    <property type="match status" value="3"/>
</dbReference>
<dbReference type="FunFam" id="3.40.30.10:FF:000107">
    <property type="entry name" value="Protein disulfide-isomerase 5-2"/>
    <property type="match status" value="1"/>
</dbReference>
<evidence type="ECO:0000256" key="7">
    <source>
        <dbReference type="ARBA" id="ARBA00022824"/>
    </source>
</evidence>
<dbReference type="Pfam" id="PF00085">
    <property type="entry name" value="Thioredoxin"/>
    <property type="match status" value="3"/>
</dbReference>
<evidence type="ECO:0000259" key="14">
    <source>
        <dbReference type="PROSITE" id="PS51352"/>
    </source>
</evidence>
<evidence type="ECO:0000256" key="6">
    <source>
        <dbReference type="ARBA" id="ARBA00022737"/>
    </source>
</evidence>
<evidence type="ECO:0000256" key="5">
    <source>
        <dbReference type="ARBA" id="ARBA00022729"/>
    </source>
</evidence>
<dbReference type="GO" id="GO:0005788">
    <property type="term" value="C:endoplasmic reticulum lumen"/>
    <property type="evidence" value="ECO:0007669"/>
    <property type="project" value="UniProtKB-SubCell"/>
</dbReference>
<feature type="disulfide bond" description="Redox-active" evidence="11">
    <location>
        <begin position="536"/>
        <end position="539"/>
    </location>
</feature>
<dbReference type="EC" id="5.3.4.1" evidence="4 13"/>
<keyword evidence="10 11" id="KW-0676">Redox-active center</keyword>
<dbReference type="EMBL" id="BMAV01002826">
    <property type="protein sequence ID" value="GFY42030.1"/>
    <property type="molecule type" value="Genomic_DNA"/>
</dbReference>
<comment type="similarity">
    <text evidence="3 12">Belongs to the protein disulfide isomerase family.</text>
</comment>
<keyword evidence="7" id="KW-0256">Endoplasmic reticulum</keyword>
<dbReference type="InterPro" id="IPR017937">
    <property type="entry name" value="Thioredoxin_CS"/>
</dbReference>
<proteinExistence type="inferred from homology"/>
<name>A0A8X7BSD4_9ARAC</name>
<evidence type="ECO:0000256" key="3">
    <source>
        <dbReference type="ARBA" id="ARBA00006347"/>
    </source>
</evidence>
<evidence type="ECO:0000256" key="9">
    <source>
        <dbReference type="ARBA" id="ARBA00023235"/>
    </source>
</evidence>
<feature type="chain" id="PRO_5036518632" description="Protein disulfide-isomerase" evidence="13">
    <location>
        <begin position="17"/>
        <end position="622"/>
    </location>
</feature>
<evidence type="ECO:0000256" key="13">
    <source>
        <dbReference type="RuleBase" id="RU361130"/>
    </source>
</evidence>
<protein>
    <recommendedName>
        <fullName evidence="4 13">Protein disulfide-isomerase</fullName>
        <ecNumber evidence="4 13">5.3.4.1</ecNumber>
    </recommendedName>
</protein>
<dbReference type="CDD" id="cd02961">
    <property type="entry name" value="PDI_a_family"/>
    <property type="match status" value="2"/>
</dbReference>
<dbReference type="InterPro" id="IPR005788">
    <property type="entry name" value="PDI_thioredoxin-like_dom"/>
</dbReference>
<feature type="domain" description="Thioredoxin" evidence="14">
    <location>
        <begin position="468"/>
        <end position="615"/>
    </location>
</feature>
<dbReference type="FunFam" id="3.40.30.10:FF:000017">
    <property type="entry name" value="Protein disulfide-isomerase A4"/>
    <property type="match status" value="1"/>
</dbReference>
<comment type="catalytic activity">
    <reaction evidence="1 13">
        <text>Catalyzes the rearrangement of -S-S- bonds in proteins.</text>
        <dbReference type="EC" id="5.3.4.1"/>
    </reaction>
</comment>
<feature type="domain" description="Thioredoxin" evidence="14">
    <location>
        <begin position="150"/>
        <end position="265"/>
    </location>
</feature>
<reference evidence="15" key="1">
    <citation type="submission" date="2020-08" db="EMBL/GenBank/DDBJ databases">
        <title>Multicomponent nature underlies the extraordinary mechanical properties of spider dragline silk.</title>
        <authorList>
            <person name="Kono N."/>
            <person name="Nakamura H."/>
            <person name="Mori M."/>
            <person name="Yoshida Y."/>
            <person name="Ohtoshi R."/>
            <person name="Malay A.D."/>
            <person name="Moran D.A.P."/>
            <person name="Tomita M."/>
            <person name="Numata K."/>
            <person name="Arakawa K."/>
        </authorList>
    </citation>
    <scope>NUCLEOTIDE SEQUENCE</scope>
</reference>
<dbReference type="GO" id="GO:0009986">
    <property type="term" value="C:cell surface"/>
    <property type="evidence" value="ECO:0007669"/>
    <property type="project" value="TreeGrafter"/>
</dbReference>
<evidence type="ECO:0000313" key="16">
    <source>
        <dbReference type="Proteomes" id="UP000886998"/>
    </source>
</evidence>
<evidence type="ECO:0000256" key="8">
    <source>
        <dbReference type="ARBA" id="ARBA00023157"/>
    </source>
</evidence>
<feature type="disulfide bond" description="Redox-active" evidence="11">
    <location>
        <begin position="187"/>
        <end position="190"/>
    </location>
</feature>
<dbReference type="AlphaFoldDB" id="A0A8X7BSD4"/>
<keyword evidence="5 13" id="KW-0732">Signal</keyword>
<evidence type="ECO:0000256" key="2">
    <source>
        <dbReference type="ARBA" id="ARBA00004319"/>
    </source>
</evidence>
<dbReference type="Pfam" id="PF13848">
    <property type="entry name" value="Thioredoxin_6"/>
    <property type="match status" value="1"/>
</dbReference>
<dbReference type="InterPro" id="IPR013766">
    <property type="entry name" value="Thioredoxin_domain"/>
</dbReference>
<evidence type="ECO:0000256" key="1">
    <source>
        <dbReference type="ARBA" id="ARBA00001182"/>
    </source>
</evidence>
<keyword evidence="6" id="KW-0677">Repeat</keyword>
<dbReference type="FunFam" id="3.40.30.10:FF:000076">
    <property type="entry name" value="Protein disulfide-isomerase A4"/>
    <property type="match status" value="1"/>
</dbReference>
<dbReference type="GO" id="GO:0003756">
    <property type="term" value="F:protein disulfide isomerase activity"/>
    <property type="evidence" value="ECO:0007669"/>
    <property type="project" value="UniProtKB-EC"/>
</dbReference>
<dbReference type="CDD" id="cd02995">
    <property type="entry name" value="PDI_a_PDI_a'_C"/>
    <property type="match status" value="1"/>
</dbReference>
<dbReference type="Proteomes" id="UP000886998">
    <property type="component" value="Unassembled WGS sequence"/>
</dbReference>
<feature type="domain" description="Thioredoxin" evidence="14">
    <location>
        <begin position="16"/>
        <end position="147"/>
    </location>
</feature>
<sequence>MINTLFVLYIAINVLTFPFKIVSEEDIPVVEGDAGVIKTAIEDDVLVLNRDNFDIQVMSKDVILVEFYAPWCGHCKALEPEYAKAAKILKNEEKPIFLAKVDATVETELAARYDVSGYPTLYIFKKQEKELYDGPRTAMGIVEYMKERADPNWKPAPSVVIELTKENFEETVEKADTILVEFYAPWCGHCKRLAPEYERAAKILNNLPSPIPLAKVNGIDEKELAEKYEARGWPTLMIFRKGRKYAYEGPRDEPGIVSYMKEQAKPPSEELESYKHLKKSIGKIEATVVGLFDSGLDDFYINFIEAANNLRGKFTFLHSFKKDIRKQVGYQKPVVVLFLPELFTTDYEPAKFDLSNIQATSTDIINFVQTSSLPLVGERSRKSQWKYSNKFPLVVVYYDVDFSFDHRIQTQLVRKEVAKVAKDYKGEVTFAISNENEYEDELQALNLDDSGEDVNVGFYDEHKVKYRMEPVEDFSEEELRTFVEDVLAGNIERHIKSQPIPKDNKGPVVTVVGSTFVELVMTNKKDVMLEFYAPWCGHCKKLEPIYKKLGKTFADNNNVVIAKIDATANDFPSMFDVKGFPTIYYVPANDKANPKAYEGERNLKDMTKFINEQLSSVAKDEL</sequence>
<dbReference type="InterPro" id="IPR036249">
    <property type="entry name" value="Thioredoxin-like_sf"/>
</dbReference>
<dbReference type="PANTHER" id="PTHR18929:SF210">
    <property type="entry name" value="PROTEIN DISULFIDE-ISOMERASE A4"/>
    <property type="match status" value="1"/>
</dbReference>
<evidence type="ECO:0000313" key="15">
    <source>
        <dbReference type="EMBL" id="GFY42030.1"/>
    </source>
</evidence>
<dbReference type="PRINTS" id="PR00421">
    <property type="entry name" value="THIOREDOXIN"/>
</dbReference>
<dbReference type="SUPFAM" id="SSF52833">
    <property type="entry name" value="Thioredoxin-like"/>
    <property type="match status" value="5"/>
</dbReference>
<dbReference type="OrthoDB" id="427280at2759"/>
<dbReference type="GO" id="GO:0034976">
    <property type="term" value="P:response to endoplasmic reticulum stress"/>
    <property type="evidence" value="ECO:0007669"/>
    <property type="project" value="TreeGrafter"/>
</dbReference>
<dbReference type="NCBIfam" id="TIGR01130">
    <property type="entry name" value="ER_PDI_fam"/>
    <property type="match status" value="1"/>
</dbReference>
<accession>A0A8X7BSD4</accession>
<evidence type="ECO:0000256" key="11">
    <source>
        <dbReference type="PIRSR" id="PIRSR605792-51"/>
    </source>
</evidence>
<keyword evidence="9 13" id="KW-0413">Isomerase</keyword>
<keyword evidence="16" id="KW-1185">Reference proteome</keyword>
<dbReference type="PROSITE" id="PS51352">
    <property type="entry name" value="THIOREDOXIN_2"/>
    <property type="match status" value="3"/>
</dbReference>
<gene>
    <name evidence="15" type="primary">PDIA4</name>
    <name evidence="15" type="ORF">TNIN_161631</name>
</gene>
<dbReference type="NCBIfam" id="TIGR01126">
    <property type="entry name" value="pdi_dom"/>
    <property type="match status" value="3"/>
</dbReference>
<dbReference type="GO" id="GO:0006457">
    <property type="term" value="P:protein folding"/>
    <property type="evidence" value="ECO:0007669"/>
    <property type="project" value="TreeGrafter"/>
</dbReference>
<dbReference type="Gene3D" id="3.40.30.10">
    <property type="entry name" value="Glutaredoxin"/>
    <property type="match status" value="5"/>
</dbReference>
<comment type="subcellular location">
    <subcellularLocation>
        <location evidence="2">Endoplasmic reticulum lumen</location>
    </subcellularLocation>
</comment>
<feature type="signal peptide" evidence="13">
    <location>
        <begin position="1"/>
        <end position="16"/>
    </location>
</feature>
<evidence type="ECO:0000256" key="4">
    <source>
        <dbReference type="ARBA" id="ARBA00012723"/>
    </source>
</evidence>
<dbReference type="PANTHER" id="PTHR18929">
    <property type="entry name" value="PROTEIN DISULFIDE ISOMERASE"/>
    <property type="match status" value="1"/>
</dbReference>
<comment type="caution">
    <text evidence="15">The sequence shown here is derived from an EMBL/GenBank/DDBJ whole genome shotgun (WGS) entry which is preliminary data.</text>
</comment>
<organism evidence="15 16">
    <name type="scientific">Trichonephila inaurata madagascariensis</name>
    <dbReference type="NCBI Taxonomy" id="2747483"/>
    <lineage>
        <taxon>Eukaryota</taxon>
        <taxon>Metazoa</taxon>
        <taxon>Ecdysozoa</taxon>
        <taxon>Arthropoda</taxon>
        <taxon>Chelicerata</taxon>
        <taxon>Arachnida</taxon>
        <taxon>Araneae</taxon>
        <taxon>Araneomorphae</taxon>
        <taxon>Entelegynae</taxon>
        <taxon>Araneoidea</taxon>
        <taxon>Nephilidae</taxon>
        <taxon>Trichonephila</taxon>
        <taxon>Trichonephila inaurata</taxon>
    </lineage>
</organism>
<evidence type="ECO:0000256" key="10">
    <source>
        <dbReference type="ARBA" id="ARBA00023284"/>
    </source>
</evidence>
<keyword evidence="8 11" id="KW-1015">Disulfide bond</keyword>
<dbReference type="InterPro" id="IPR005792">
    <property type="entry name" value="Prot_disulphide_isomerase"/>
</dbReference>